<proteinExistence type="predicted"/>
<comment type="caution">
    <text evidence="1">The sequence shown here is derived from an EMBL/GenBank/DDBJ whole genome shotgun (WGS) entry which is preliminary data.</text>
</comment>
<protein>
    <submittedName>
        <fullName evidence="1">Uncharacterized protein</fullName>
    </submittedName>
</protein>
<gene>
    <name evidence="1" type="ORF">PV327_011211</name>
</gene>
<reference evidence="1" key="2">
    <citation type="submission" date="2023-03" db="EMBL/GenBank/DDBJ databases">
        <authorList>
            <person name="Inwood S.N."/>
            <person name="Skelly J.G."/>
            <person name="Guhlin J."/>
            <person name="Harrop T.W.R."/>
            <person name="Goldson S.G."/>
            <person name="Dearden P.K."/>
        </authorList>
    </citation>
    <scope>NUCLEOTIDE SEQUENCE</scope>
    <source>
        <strain evidence="1">Lincoln</strain>
        <tissue evidence="1">Whole body</tissue>
    </source>
</reference>
<organism evidence="1 2">
    <name type="scientific">Microctonus hyperodae</name>
    <name type="common">Parasitoid wasp</name>
    <dbReference type="NCBI Taxonomy" id="165561"/>
    <lineage>
        <taxon>Eukaryota</taxon>
        <taxon>Metazoa</taxon>
        <taxon>Ecdysozoa</taxon>
        <taxon>Arthropoda</taxon>
        <taxon>Hexapoda</taxon>
        <taxon>Insecta</taxon>
        <taxon>Pterygota</taxon>
        <taxon>Neoptera</taxon>
        <taxon>Endopterygota</taxon>
        <taxon>Hymenoptera</taxon>
        <taxon>Apocrita</taxon>
        <taxon>Ichneumonoidea</taxon>
        <taxon>Braconidae</taxon>
        <taxon>Euphorinae</taxon>
        <taxon>Microctonus</taxon>
    </lineage>
</organism>
<evidence type="ECO:0000313" key="1">
    <source>
        <dbReference type="EMBL" id="KAK0171493.1"/>
    </source>
</evidence>
<name>A0AA39FL57_MICHY</name>
<keyword evidence="2" id="KW-1185">Reference proteome</keyword>
<sequence>MNFLEGVSLATGVANGVVTSDKTRSVRVLKCAEIDVLDDIKTEEFCKVFGTDYINGKSISVTEAAMKSSSEKIFLSIGHIPEVLKPAIAFLTVATTCHAYKRITLSMVQKIRDLKIAFCGYCVVER</sequence>
<accession>A0AA39FL57</accession>
<evidence type="ECO:0000313" key="2">
    <source>
        <dbReference type="Proteomes" id="UP001168972"/>
    </source>
</evidence>
<reference evidence="1" key="1">
    <citation type="journal article" date="2023" name="bioRxiv">
        <title>Scaffold-level genome assemblies of two parasitoid biocontrol wasps reveal the parthenogenesis mechanism and an associated novel virus.</title>
        <authorList>
            <person name="Inwood S."/>
            <person name="Skelly J."/>
            <person name="Guhlin J."/>
            <person name="Harrop T."/>
            <person name="Goldson S."/>
            <person name="Dearden P."/>
        </authorList>
    </citation>
    <scope>NUCLEOTIDE SEQUENCE</scope>
    <source>
        <strain evidence="1">Lincoln</strain>
        <tissue evidence="1">Whole body</tissue>
    </source>
</reference>
<dbReference type="EMBL" id="JAQQBR010000192">
    <property type="protein sequence ID" value="KAK0171493.1"/>
    <property type="molecule type" value="Genomic_DNA"/>
</dbReference>
<feature type="non-terminal residue" evidence="1">
    <location>
        <position position="1"/>
    </location>
</feature>
<dbReference type="AlphaFoldDB" id="A0AA39FL57"/>
<dbReference type="Proteomes" id="UP001168972">
    <property type="component" value="Unassembled WGS sequence"/>
</dbReference>